<dbReference type="Proteomes" id="UP000030744">
    <property type="component" value="Unassembled WGS sequence"/>
</dbReference>
<reference evidence="1" key="2">
    <citation type="submission" date="2013-10" db="EMBL/GenBank/DDBJ databases">
        <authorList>
            <person name="Aslett M."/>
        </authorList>
    </citation>
    <scope>NUCLEOTIDE SEQUENCE [LARGE SCALE GENOMIC DNA]</scope>
    <source>
        <strain evidence="1">Houghton</strain>
    </source>
</reference>
<dbReference type="OrthoDB" id="345468at2759"/>
<sequence>MEYFTSTNAKAAAFQVGTVRYSLPVEVMGRADVQASGLALVVRREGFKDIPPRVPKTEDGALQLNRPQLGFELMVEHLLGMNPLKGCPLKEFADKYIALKTELLYWQLPTADVAFDDHLYYSSAWTDGDCFFPLRREDLSAFSRSEAEAQRPFNMLQLQEASIPAEIKPFIEDIKGEWQCWATPEQTQNDAEGTTTAAAAGNQNHRLCIVAGEDRFLCLPPGLQRPCIHFAALPPRSSNFTPFAVAAAPLEFTLVWSPGAFLHLKGEENKKGEIRYQLELIIKSPAWLCIHPTLGSVLSGVEGPVPHIFCFGMPEAQVVRFFPWGALAINGEVVCAAPAKAAGKLSSTASNSRNNSSSSNGSGSCVVWVWEQQSKQDASAAAQEEPKPALAATFLRLFNKSFEPPLRICFLNADKEARTRGKAVTLKRLEDFDVHDTRNEEMTGFNIVLALRGALAEARADQATADKAKPGKTIVFPIDSSGKFLKESQILIDGGGPKGEELFSIAVYGEYDCAAQKYYTIETGKKLFDFHRQMFMNRSLQHSGACNIM</sequence>
<dbReference type="EMBL" id="HG736549">
    <property type="protein sequence ID" value="CDJ36680.1"/>
    <property type="molecule type" value="Genomic_DNA"/>
</dbReference>
<gene>
    <name evidence="1" type="ORF">EMH_0068460</name>
</gene>
<dbReference type="VEuPathDB" id="ToxoDB:EMH_0068460"/>
<evidence type="ECO:0000313" key="2">
    <source>
        <dbReference type="Proteomes" id="UP000030744"/>
    </source>
</evidence>
<protein>
    <submittedName>
        <fullName evidence="1">Uncharacterized protein</fullName>
    </submittedName>
</protein>
<dbReference type="RefSeq" id="XP_037878968.1">
    <property type="nucleotide sequence ID" value="XM_038023114.1"/>
</dbReference>
<organism evidence="1 2">
    <name type="scientific">Eimeria mitis</name>
    <dbReference type="NCBI Taxonomy" id="44415"/>
    <lineage>
        <taxon>Eukaryota</taxon>
        <taxon>Sar</taxon>
        <taxon>Alveolata</taxon>
        <taxon>Apicomplexa</taxon>
        <taxon>Conoidasida</taxon>
        <taxon>Coccidia</taxon>
        <taxon>Eucoccidiorida</taxon>
        <taxon>Eimeriorina</taxon>
        <taxon>Eimeriidae</taxon>
        <taxon>Eimeria</taxon>
    </lineage>
</organism>
<name>U6KF64_9EIME</name>
<reference evidence="1" key="1">
    <citation type="submission" date="2013-10" db="EMBL/GenBank/DDBJ databases">
        <title>Genomic analysis of the causative agents of coccidiosis in chickens.</title>
        <authorList>
            <person name="Reid A.J."/>
            <person name="Blake D."/>
            <person name="Billington K."/>
            <person name="Browne H."/>
            <person name="Dunn M."/>
            <person name="Hung S."/>
            <person name="Kawahara F."/>
            <person name="Miranda-Saavedra D."/>
            <person name="Mourier T."/>
            <person name="Nagra H."/>
            <person name="Otto T.D."/>
            <person name="Rawlings N."/>
            <person name="Sanchez A."/>
            <person name="Sanders M."/>
            <person name="Subramaniam C."/>
            <person name="Tay Y."/>
            <person name="Dear P."/>
            <person name="Doerig C."/>
            <person name="Gruber A."/>
            <person name="Parkinson J."/>
            <person name="Shirley M."/>
            <person name="Wan K.L."/>
            <person name="Berriman M."/>
            <person name="Tomley F."/>
            <person name="Pain A."/>
        </authorList>
    </citation>
    <scope>NUCLEOTIDE SEQUENCE [LARGE SCALE GENOMIC DNA]</scope>
    <source>
        <strain evidence="1">Houghton</strain>
    </source>
</reference>
<evidence type="ECO:0000313" key="1">
    <source>
        <dbReference type="EMBL" id="CDJ36680.1"/>
    </source>
</evidence>
<keyword evidence="2" id="KW-1185">Reference proteome</keyword>
<dbReference type="AlphaFoldDB" id="U6KF64"/>
<accession>U6KF64</accession>
<proteinExistence type="predicted"/>
<dbReference type="GeneID" id="60404221"/>